<organism evidence="1 2">
    <name type="scientific">Vararia minispora EC-137</name>
    <dbReference type="NCBI Taxonomy" id="1314806"/>
    <lineage>
        <taxon>Eukaryota</taxon>
        <taxon>Fungi</taxon>
        <taxon>Dikarya</taxon>
        <taxon>Basidiomycota</taxon>
        <taxon>Agaricomycotina</taxon>
        <taxon>Agaricomycetes</taxon>
        <taxon>Russulales</taxon>
        <taxon>Lachnocladiaceae</taxon>
        <taxon>Vararia</taxon>
    </lineage>
</organism>
<dbReference type="EMBL" id="MU273470">
    <property type="protein sequence ID" value="KAI0036546.1"/>
    <property type="molecule type" value="Genomic_DNA"/>
</dbReference>
<proteinExistence type="predicted"/>
<reference evidence="1" key="1">
    <citation type="submission" date="2021-02" db="EMBL/GenBank/DDBJ databases">
        <authorList>
            <consortium name="DOE Joint Genome Institute"/>
            <person name="Ahrendt S."/>
            <person name="Looney B.P."/>
            <person name="Miyauchi S."/>
            <person name="Morin E."/>
            <person name="Drula E."/>
            <person name="Courty P.E."/>
            <person name="Chicoki N."/>
            <person name="Fauchery L."/>
            <person name="Kohler A."/>
            <person name="Kuo A."/>
            <person name="Labutti K."/>
            <person name="Pangilinan J."/>
            <person name="Lipzen A."/>
            <person name="Riley R."/>
            <person name="Andreopoulos W."/>
            <person name="He G."/>
            <person name="Johnson J."/>
            <person name="Barry K.W."/>
            <person name="Grigoriev I.V."/>
            <person name="Nagy L."/>
            <person name="Hibbett D."/>
            <person name="Henrissat B."/>
            <person name="Matheny P.B."/>
            <person name="Labbe J."/>
            <person name="Martin F."/>
        </authorList>
    </citation>
    <scope>NUCLEOTIDE SEQUENCE</scope>
    <source>
        <strain evidence="1">EC-137</strain>
    </source>
</reference>
<protein>
    <submittedName>
        <fullName evidence="1">mRNA capping enzyme</fullName>
    </submittedName>
</protein>
<evidence type="ECO:0000313" key="1">
    <source>
        <dbReference type="EMBL" id="KAI0036546.1"/>
    </source>
</evidence>
<dbReference type="Proteomes" id="UP000814128">
    <property type="component" value="Unassembled WGS sequence"/>
</dbReference>
<evidence type="ECO:0000313" key="2">
    <source>
        <dbReference type="Proteomes" id="UP000814128"/>
    </source>
</evidence>
<gene>
    <name evidence="1" type="ORF">K488DRAFT_75928</name>
</gene>
<sequence>MHYTRATRHAVMRTLVTLLRLDHTACHQRRYTAHSSISPTATTNGAGLPPLSLSILGVEPLDEFTLEIADFIHHHVATRPAHLTGAIEVEAKLGVLRDKASGARLMLPVATETILASTFADTRFDANMSMAQHKHFNVLLNNLKTGASPRPGNAAEISYAHLHLVDSFYAGDGADKVRVTRDERTGDVHECMRKVRLGNLDIFCPKRAVDWRVSVNVEVPVPHPVGSATHTRKKDRMSYTHEEFRIDLTQVTSSTHGGPAEVLHELEIEVARPELLVALAAKRGEPGVPEHERDAFNELVRAFVNNARILVRNAGV</sequence>
<name>A0ACB8QYW5_9AGAM</name>
<accession>A0ACB8QYW5</accession>
<keyword evidence="2" id="KW-1185">Reference proteome</keyword>
<reference evidence="1" key="2">
    <citation type="journal article" date="2022" name="New Phytol.">
        <title>Evolutionary transition to the ectomycorrhizal habit in the genomes of a hyperdiverse lineage of mushroom-forming fungi.</title>
        <authorList>
            <person name="Looney B."/>
            <person name="Miyauchi S."/>
            <person name="Morin E."/>
            <person name="Drula E."/>
            <person name="Courty P.E."/>
            <person name="Kohler A."/>
            <person name="Kuo A."/>
            <person name="LaButti K."/>
            <person name="Pangilinan J."/>
            <person name="Lipzen A."/>
            <person name="Riley R."/>
            <person name="Andreopoulos W."/>
            <person name="He G."/>
            <person name="Johnson J."/>
            <person name="Nolan M."/>
            <person name="Tritt A."/>
            <person name="Barry K.W."/>
            <person name="Grigoriev I.V."/>
            <person name="Nagy L.G."/>
            <person name="Hibbett D."/>
            <person name="Henrissat B."/>
            <person name="Matheny P.B."/>
            <person name="Labbe J."/>
            <person name="Martin F.M."/>
        </authorList>
    </citation>
    <scope>NUCLEOTIDE SEQUENCE</scope>
    <source>
        <strain evidence="1">EC-137</strain>
    </source>
</reference>
<comment type="caution">
    <text evidence="1">The sequence shown here is derived from an EMBL/GenBank/DDBJ whole genome shotgun (WGS) entry which is preliminary data.</text>
</comment>